<dbReference type="PANTHER" id="PTHR30348">
    <property type="entry name" value="UNCHARACTERIZED PROTEIN YECE"/>
    <property type="match status" value="1"/>
</dbReference>
<accession>A0ABW9Z545</accession>
<comment type="caution">
    <text evidence="1">The sequence shown here is derived from an EMBL/GenBank/DDBJ whole genome shotgun (WGS) entry which is preliminary data.</text>
</comment>
<keyword evidence="2" id="KW-1185">Reference proteome</keyword>
<protein>
    <submittedName>
        <fullName evidence="1">DUF72 domain-containing protein</fullName>
    </submittedName>
</protein>
<organism evidence="1 2">
    <name type="scientific">Microvirga arsenatis</name>
    <dbReference type="NCBI Taxonomy" id="2692265"/>
    <lineage>
        <taxon>Bacteria</taxon>
        <taxon>Pseudomonadati</taxon>
        <taxon>Pseudomonadota</taxon>
        <taxon>Alphaproteobacteria</taxon>
        <taxon>Hyphomicrobiales</taxon>
        <taxon>Methylobacteriaceae</taxon>
        <taxon>Microvirga</taxon>
    </lineage>
</organism>
<dbReference type="InterPro" id="IPR036520">
    <property type="entry name" value="UPF0759_sf"/>
</dbReference>
<dbReference type="Gene3D" id="3.20.20.410">
    <property type="entry name" value="Protein of unknown function UPF0759"/>
    <property type="match status" value="1"/>
</dbReference>
<dbReference type="InterPro" id="IPR002763">
    <property type="entry name" value="DUF72"/>
</dbReference>
<dbReference type="RefSeq" id="WP_161726669.1">
    <property type="nucleotide sequence ID" value="NZ_JAAAXI010000041.1"/>
</dbReference>
<dbReference type="EMBL" id="JAAAXJ010000031">
    <property type="protein sequence ID" value="NBJ27212.1"/>
    <property type="molecule type" value="Genomic_DNA"/>
</dbReference>
<gene>
    <name evidence="1" type="ORF">GR303_23110</name>
</gene>
<dbReference type="SUPFAM" id="SSF117396">
    <property type="entry name" value="TM1631-like"/>
    <property type="match status" value="1"/>
</dbReference>
<evidence type="ECO:0000313" key="1">
    <source>
        <dbReference type="EMBL" id="NBJ27212.1"/>
    </source>
</evidence>
<dbReference type="Proteomes" id="UP000818323">
    <property type="component" value="Unassembled WGS sequence"/>
</dbReference>
<dbReference type="PANTHER" id="PTHR30348:SF14">
    <property type="entry name" value="BLR8050 PROTEIN"/>
    <property type="match status" value="1"/>
</dbReference>
<reference evidence="1 2" key="1">
    <citation type="submission" date="2020-01" db="EMBL/GenBank/DDBJ databases">
        <title>Microvirga sp. nov., an arsenate reduction bacterium isolated from Tibet hotspring sediments.</title>
        <authorList>
            <person name="Yuan C.-G."/>
        </authorList>
    </citation>
    <scope>NUCLEOTIDE SEQUENCE [LARGE SCALE GENOMIC DNA]</scope>
    <source>
        <strain evidence="1 2">SYSU G3D203</strain>
    </source>
</reference>
<proteinExistence type="predicted"/>
<evidence type="ECO:0000313" key="2">
    <source>
        <dbReference type="Proteomes" id="UP000818323"/>
    </source>
</evidence>
<dbReference type="Pfam" id="PF01904">
    <property type="entry name" value="DUF72"/>
    <property type="match status" value="1"/>
</dbReference>
<sequence length="258" mass="28084">MPLTPDPHSGRAIANTRIGTAAWSIPKEHAAPFPTAGSHLERYGAVLNAVEINSSFYRPHRPATYERWAASVPDDFRFAVKVPKTVTHERRLKDVGDLLDRFLAEAGGLGPKLGPLLVQLPPSLSFQPGIADTFLSELRSRVAGGIVCEPRHASWFTPEVEALLDRLRIARVAADPAPVRGADEPGGWRGLSYYRLHGSPRIYYSAYSAEYLAAIAEVLSREAAAGAETWCIFDNTAAFAATGDALTTRRLVRALVEP</sequence>
<name>A0ABW9Z545_9HYPH</name>